<evidence type="ECO:0000313" key="3">
    <source>
        <dbReference type="Proteomes" id="UP000283975"/>
    </source>
</evidence>
<proteinExistence type="predicted"/>
<dbReference type="InterPro" id="IPR036397">
    <property type="entry name" value="RNaseH_sf"/>
</dbReference>
<feature type="domain" description="RNase H type-1" evidence="1">
    <location>
        <begin position="1"/>
        <end position="124"/>
    </location>
</feature>
<gene>
    <name evidence="2" type="ORF">DW839_26010</name>
</gene>
<evidence type="ECO:0000259" key="1">
    <source>
        <dbReference type="PROSITE" id="PS50879"/>
    </source>
</evidence>
<dbReference type="EMBL" id="QSHZ01000038">
    <property type="protein sequence ID" value="RHC50182.1"/>
    <property type="molecule type" value="Genomic_DNA"/>
</dbReference>
<dbReference type="Gene3D" id="3.30.420.10">
    <property type="entry name" value="Ribonuclease H-like superfamily/Ribonuclease H"/>
    <property type="match status" value="1"/>
</dbReference>
<protein>
    <recommendedName>
        <fullName evidence="1">RNase H type-1 domain-containing protein</fullName>
    </recommendedName>
</protein>
<accession>A0A414AL90</accession>
<dbReference type="InterPro" id="IPR012337">
    <property type="entry name" value="RNaseH-like_sf"/>
</dbReference>
<evidence type="ECO:0000313" key="2">
    <source>
        <dbReference type="EMBL" id="RHC50182.1"/>
    </source>
</evidence>
<dbReference type="GO" id="GO:0003676">
    <property type="term" value="F:nucleic acid binding"/>
    <property type="evidence" value="ECO:0007669"/>
    <property type="project" value="InterPro"/>
</dbReference>
<dbReference type="PROSITE" id="PS50879">
    <property type="entry name" value="RNASE_H_1"/>
    <property type="match status" value="1"/>
</dbReference>
<dbReference type="InterPro" id="IPR002156">
    <property type="entry name" value="RNaseH_domain"/>
</dbReference>
<comment type="caution">
    <text evidence="2">The sequence shown here is derived from an EMBL/GenBank/DDBJ whole genome shotgun (WGS) entry which is preliminary data.</text>
</comment>
<dbReference type="Pfam" id="PF00075">
    <property type="entry name" value="RNase_H"/>
    <property type="match status" value="1"/>
</dbReference>
<dbReference type="SUPFAM" id="SSF53098">
    <property type="entry name" value="Ribonuclease H-like"/>
    <property type="match status" value="1"/>
</dbReference>
<dbReference type="Proteomes" id="UP000283975">
    <property type="component" value="Unassembled WGS sequence"/>
</dbReference>
<reference evidence="2 3" key="1">
    <citation type="submission" date="2018-08" db="EMBL/GenBank/DDBJ databases">
        <title>A genome reference for cultivated species of the human gut microbiota.</title>
        <authorList>
            <person name="Zou Y."/>
            <person name="Xue W."/>
            <person name="Luo G."/>
        </authorList>
    </citation>
    <scope>NUCLEOTIDE SEQUENCE [LARGE SCALE GENOMIC DNA]</scope>
    <source>
        <strain evidence="2 3">AM35-14</strain>
    </source>
</reference>
<organism evidence="2 3">
    <name type="scientific">Enterocloster bolteae</name>
    <dbReference type="NCBI Taxonomy" id="208479"/>
    <lineage>
        <taxon>Bacteria</taxon>
        <taxon>Bacillati</taxon>
        <taxon>Bacillota</taxon>
        <taxon>Clostridia</taxon>
        <taxon>Lachnospirales</taxon>
        <taxon>Lachnospiraceae</taxon>
        <taxon>Enterocloster</taxon>
    </lineage>
</organism>
<dbReference type="AlphaFoldDB" id="A0A414AL90"/>
<sequence length="124" mass="14518">MNMSERQVTIEVHATASKYWGCMETLDRNGNLYRKDIEEDRKSTVNGNALQALISALHRLRYSCILDIHTDNEYVVNSIINRWVDNWEQSGWKNAKGDTIPHKEQWQELRKLLANHSARFTTTK</sequence>
<dbReference type="GO" id="GO:0004523">
    <property type="term" value="F:RNA-DNA hybrid ribonuclease activity"/>
    <property type="evidence" value="ECO:0007669"/>
    <property type="project" value="InterPro"/>
</dbReference>
<name>A0A414AL90_9FIRM</name>